<evidence type="ECO:0000313" key="4">
    <source>
        <dbReference type="EMBL" id="RGB74743.1"/>
    </source>
</evidence>
<dbReference type="GO" id="GO:0022857">
    <property type="term" value="F:transmembrane transporter activity"/>
    <property type="evidence" value="ECO:0007669"/>
    <property type="project" value="InterPro"/>
</dbReference>
<feature type="transmembrane region" description="Helical" evidence="3">
    <location>
        <begin position="123"/>
        <end position="143"/>
    </location>
</feature>
<name>A0A3E2TFT7_9FIRM</name>
<dbReference type="AlphaFoldDB" id="A0A3E2TFT7"/>
<keyword evidence="1 3" id="KW-0812">Transmembrane</keyword>
<dbReference type="OrthoDB" id="4624at2"/>
<keyword evidence="3" id="KW-0472">Membrane</keyword>
<keyword evidence="2 3" id="KW-1133">Transmembrane helix</keyword>
<feature type="transmembrane region" description="Helical" evidence="3">
    <location>
        <begin position="87"/>
        <end position="111"/>
    </location>
</feature>
<organism evidence="4 5">
    <name type="scientific">Anaerococcus nagyae</name>
    <dbReference type="NCBI Taxonomy" id="1755241"/>
    <lineage>
        <taxon>Bacteria</taxon>
        <taxon>Bacillati</taxon>
        <taxon>Bacillota</taxon>
        <taxon>Tissierellia</taxon>
        <taxon>Tissierellales</taxon>
        <taxon>Peptoniphilaceae</taxon>
        <taxon>Anaerococcus</taxon>
    </lineage>
</organism>
<evidence type="ECO:0000256" key="3">
    <source>
        <dbReference type="SAM" id="Phobius"/>
    </source>
</evidence>
<comment type="caution">
    <text evidence="4">The sequence shown here is derived from an EMBL/GenBank/DDBJ whole genome shotgun (WGS) entry which is preliminary data.</text>
</comment>
<feature type="transmembrane region" description="Helical" evidence="3">
    <location>
        <begin position="51"/>
        <end position="75"/>
    </location>
</feature>
<dbReference type="PANTHER" id="PTHR37815">
    <property type="entry name" value="UPF0397 PROTEIN BC_2624-RELATED"/>
    <property type="match status" value="1"/>
</dbReference>
<gene>
    <name evidence="4" type="ORF">DXA39_08235</name>
</gene>
<reference evidence="4 5" key="1">
    <citation type="submission" date="2018-08" db="EMBL/GenBank/DDBJ databases">
        <title>A genome reference for cultivated species of the human gut microbiota.</title>
        <authorList>
            <person name="Zou Y."/>
            <person name="Xue W."/>
            <person name="Luo G."/>
        </authorList>
    </citation>
    <scope>NUCLEOTIDE SEQUENCE [LARGE SCALE GENOMIC DNA]</scope>
    <source>
        <strain evidence="4 5">OF01-3</strain>
    </source>
</reference>
<proteinExistence type="predicted"/>
<dbReference type="InterPro" id="IPR030949">
    <property type="entry name" value="ECF_S_folate_fam"/>
</dbReference>
<accession>A0A3E2TFT7</accession>
<sequence length="186" mass="21107">MATAASDKRRINLNKKFTINKLTKIAILAALSIVLRRFFTITIPVNKKIGIGYMPIILSGIFYGPWFGGLTGALADVVGMLINPDGIFHPGFTLSAFLMGFGPGLISFYFFNDKIEEKLNLKIILSCIFGFMIIRLLLDSIWLQQYSRNPYRIYVLRRVPKQLIETVLNTIILKIIVPRVQKYAYA</sequence>
<dbReference type="Gene3D" id="1.10.1760.20">
    <property type="match status" value="1"/>
</dbReference>
<dbReference type="PANTHER" id="PTHR37815:SF3">
    <property type="entry name" value="UPF0397 PROTEIN SPR0429"/>
    <property type="match status" value="1"/>
</dbReference>
<protein>
    <submittedName>
        <fullName evidence="4">Folate family ECF transporter S component</fullName>
    </submittedName>
</protein>
<dbReference type="NCBIfam" id="TIGR04518">
    <property type="entry name" value="ECF_S_folT_fam"/>
    <property type="match status" value="1"/>
</dbReference>
<dbReference type="Pfam" id="PF12822">
    <property type="entry name" value="ECF_trnsprt"/>
    <property type="match status" value="1"/>
</dbReference>
<evidence type="ECO:0000256" key="2">
    <source>
        <dbReference type="ARBA" id="ARBA00022989"/>
    </source>
</evidence>
<dbReference type="EMBL" id="QVEU01000009">
    <property type="protein sequence ID" value="RGB74743.1"/>
    <property type="molecule type" value="Genomic_DNA"/>
</dbReference>
<dbReference type="Proteomes" id="UP000261011">
    <property type="component" value="Unassembled WGS sequence"/>
</dbReference>
<evidence type="ECO:0000313" key="5">
    <source>
        <dbReference type="Proteomes" id="UP000261011"/>
    </source>
</evidence>
<evidence type="ECO:0000256" key="1">
    <source>
        <dbReference type="ARBA" id="ARBA00022692"/>
    </source>
</evidence>
<keyword evidence="5" id="KW-1185">Reference proteome</keyword>
<dbReference type="InterPro" id="IPR024529">
    <property type="entry name" value="ECF_trnsprt_substrate-spec"/>
</dbReference>